<proteinExistence type="predicted"/>
<gene>
    <name evidence="2" type="ORF">DEO72_LG3g3032</name>
</gene>
<reference evidence="2 3" key="1">
    <citation type="submission" date="2019-04" db="EMBL/GenBank/DDBJ databases">
        <title>An improved genome assembly and genetic linkage map for asparagus bean, Vigna unguiculata ssp. sesquipedialis.</title>
        <authorList>
            <person name="Xia Q."/>
            <person name="Zhang R."/>
            <person name="Dong Y."/>
        </authorList>
    </citation>
    <scope>NUCLEOTIDE SEQUENCE [LARGE SCALE GENOMIC DNA]</scope>
    <source>
        <tissue evidence="2">Leaf</tissue>
    </source>
</reference>
<dbReference type="EMBL" id="CP039347">
    <property type="protein sequence ID" value="QCD88484.1"/>
    <property type="molecule type" value="Genomic_DNA"/>
</dbReference>
<protein>
    <submittedName>
        <fullName evidence="2">Uncharacterized protein</fullName>
    </submittedName>
</protein>
<evidence type="ECO:0000256" key="1">
    <source>
        <dbReference type="SAM" id="MobiDB-lite"/>
    </source>
</evidence>
<organism evidence="2 3">
    <name type="scientific">Vigna unguiculata</name>
    <name type="common">Cowpea</name>
    <dbReference type="NCBI Taxonomy" id="3917"/>
    <lineage>
        <taxon>Eukaryota</taxon>
        <taxon>Viridiplantae</taxon>
        <taxon>Streptophyta</taxon>
        <taxon>Embryophyta</taxon>
        <taxon>Tracheophyta</taxon>
        <taxon>Spermatophyta</taxon>
        <taxon>Magnoliopsida</taxon>
        <taxon>eudicotyledons</taxon>
        <taxon>Gunneridae</taxon>
        <taxon>Pentapetalae</taxon>
        <taxon>rosids</taxon>
        <taxon>fabids</taxon>
        <taxon>Fabales</taxon>
        <taxon>Fabaceae</taxon>
        <taxon>Papilionoideae</taxon>
        <taxon>50 kb inversion clade</taxon>
        <taxon>NPAAA clade</taxon>
        <taxon>indigoferoid/millettioid clade</taxon>
        <taxon>Phaseoleae</taxon>
        <taxon>Vigna</taxon>
    </lineage>
</organism>
<name>A0A4D6LK78_VIGUN</name>
<dbReference type="Proteomes" id="UP000501690">
    <property type="component" value="Linkage Group LG3"/>
</dbReference>
<accession>A0A4D6LK78</accession>
<evidence type="ECO:0000313" key="3">
    <source>
        <dbReference type="Proteomes" id="UP000501690"/>
    </source>
</evidence>
<sequence>MHGRQQLPKAAYPAPSPLLQIVRYTLKAKGKQPESNHHLDNQDWQEMPTYEDFHDRIPNTANPKGPFGKFPPHNWI</sequence>
<evidence type="ECO:0000313" key="2">
    <source>
        <dbReference type="EMBL" id="QCD88484.1"/>
    </source>
</evidence>
<feature type="region of interest" description="Disordered" evidence="1">
    <location>
        <begin position="53"/>
        <end position="76"/>
    </location>
</feature>
<keyword evidence="3" id="KW-1185">Reference proteome</keyword>
<dbReference type="AlphaFoldDB" id="A0A4D6LK78"/>